<reference evidence="1 2" key="1">
    <citation type="submission" date="2016-11" db="EMBL/GenBank/DDBJ databases">
        <title>The macronuclear genome of Stentor coeruleus: a giant cell with tiny introns.</title>
        <authorList>
            <person name="Slabodnick M."/>
            <person name="Ruby J.G."/>
            <person name="Reiff S.B."/>
            <person name="Swart E.C."/>
            <person name="Gosai S."/>
            <person name="Prabakaran S."/>
            <person name="Witkowska E."/>
            <person name="Larue G.E."/>
            <person name="Fisher S."/>
            <person name="Freeman R.M."/>
            <person name="Gunawardena J."/>
            <person name="Chu W."/>
            <person name="Stover N.A."/>
            <person name="Gregory B.D."/>
            <person name="Nowacki M."/>
            <person name="Derisi J."/>
            <person name="Roy S.W."/>
            <person name="Marshall W.F."/>
            <person name="Sood P."/>
        </authorList>
    </citation>
    <scope>NUCLEOTIDE SEQUENCE [LARGE SCALE GENOMIC DNA]</scope>
    <source>
        <strain evidence="1">WM001</strain>
    </source>
</reference>
<gene>
    <name evidence="1" type="ORF">SteCoe_14040</name>
</gene>
<organism evidence="1 2">
    <name type="scientific">Stentor coeruleus</name>
    <dbReference type="NCBI Taxonomy" id="5963"/>
    <lineage>
        <taxon>Eukaryota</taxon>
        <taxon>Sar</taxon>
        <taxon>Alveolata</taxon>
        <taxon>Ciliophora</taxon>
        <taxon>Postciliodesmatophora</taxon>
        <taxon>Heterotrichea</taxon>
        <taxon>Heterotrichida</taxon>
        <taxon>Stentoridae</taxon>
        <taxon>Stentor</taxon>
    </lineage>
</organism>
<name>A0A1R2C779_9CILI</name>
<evidence type="ECO:0000313" key="1">
    <source>
        <dbReference type="EMBL" id="OMJ84785.1"/>
    </source>
</evidence>
<dbReference type="EMBL" id="MPUH01000258">
    <property type="protein sequence ID" value="OMJ84785.1"/>
    <property type="molecule type" value="Genomic_DNA"/>
</dbReference>
<dbReference type="Proteomes" id="UP000187209">
    <property type="component" value="Unassembled WGS sequence"/>
</dbReference>
<comment type="caution">
    <text evidence="1">The sequence shown here is derived from an EMBL/GenBank/DDBJ whole genome shotgun (WGS) entry which is preliminary data.</text>
</comment>
<sequence>MQCIRKLRNKSKKASKYFISLTPIKSSYLPQISMPSVEEDKSLSLQYRPNKKVIISKPQEQKITHKKSPVQKEFLSEFYEIRYRNTMQDSNKEFTASSVEVNHLPFTEKNSRNCIVF</sequence>
<accession>A0A1R2C779</accession>
<dbReference type="AlphaFoldDB" id="A0A1R2C779"/>
<evidence type="ECO:0000313" key="2">
    <source>
        <dbReference type="Proteomes" id="UP000187209"/>
    </source>
</evidence>
<keyword evidence="2" id="KW-1185">Reference proteome</keyword>
<protein>
    <submittedName>
        <fullName evidence="1">Uncharacterized protein</fullName>
    </submittedName>
</protein>
<proteinExistence type="predicted"/>